<feature type="chain" id="PRO_5040722735" description="DUF3558 domain-containing protein" evidence="2">
    <location>
        <begin position="21"/>
        <end position="196"/>
    </location>
</feature>
<proteinExistence type="predicted"/>
<dbReference type="RefSeq" id="WP_084143214.1">
    <property type="nucleotide sequence ID" value="NZ_BSTI01000001.1"/>
</dbReference>
<organism evidence="3 4">
    <name type="scientific">Amycolatopsis taiwanensis</name>
    <dbReference type="NCBI Taxonomy" id="342230"/>
    <lineage>
        <taxon>Bacteria</taxon>
        <taxon>Bacillati</taxon>
        <taxon>Actinomycetota</taxon>
        <taxon>Actinomycetes</taxon>
        <taxon>Pseudonocardiales</taxon>
        <taxon>Pseudonocardiaceae</taxon>
        <taxon>Amycolatopsis</taxon>
    </lineage>
</organism>
<protein>
    <recommendedName>
        <fullName evidence="5">DUF3558 domain-containing protein</fullName>
    </recommendedName>
</protein>
<dbReference type="AlphaFoldDB" id="A0A9W6QWL7"/>
<name>A0A9W6QWL7_9PSEU</name>
<dbReference type="PROSITE" id="PS51257">
    <property type="entry name" value="PROKAR_LIPOPROTEIN"/>
    <property type="match status" value="1"/>
</dbReference>
<evidence type="ECO:0000313" key="3">
    <source>
        <dbReference type="EMBL" id="GLY64006.1"/>
    </source>
</evidence>
<evidence type="ECO:0008006" key="5">
    <source>
        <dbReference type="Google" id="ProtNLM"/>
    </source>
</evidence>
<keyword evidence="4" id="KW-1185">Reference proteome</keyword>
<accession>A0A9W6QWL7</accession>
<sequence length="196" mass="19763">MRSTATLTTLIAAAALVVTACTSTQTGQASPTSEQSAAPSAGASSTDTATNRLAGLNACTLLTDAEAQQVVPGAGAHTDQGEIGGPGTSNCRWVTPAASSQGSVVFGVTVRPAQSITEVKPNPNRPDSTVSNTTTTGGRRVVVLRNSQGQGSCQVSIEAGSGRVDIDTEVVPGTTDAAFEVDSKLSDYIEPRLPSS</sequence>
<comment type="caution">
    <text evidence="3">The sequence shown here is derived from an EMBL/GenBank/DDBJ whole genome shotgun (WGS) entry which is preliminary data.</text>
</comment>
<dbReference type="EMBL" id="BSTI01000001">
    <property type="protein sequence ID" value="GLY64006.1"/>
    <property type="molecule type" value="Genomic_DNA"/>
</dbReference>
<evidence type="ECO:0000313" key="4">
    <source>
        <dbReference type="Proteomes" id="UP001165136"/>
    </source>
</evidence>
<keyword evidence="2" id="KW-0732">Signal</keyword>
<gene>
    <name evidence="3" type="ORF">Atai01_06250</name>
</gene>
<reference evidence="3" key="1">
    <citation type="submission" date="2023-03" db="EMBL/GenBank/DDBJ databases">
        <title>Amycolatopsis taiwanensis NBRC 103393.</title>
        <authorList>
            <person name="Ichikawa N."/>
            <person name="Sato H."/>
            <person name="Tonouchi N."/>
        </authorList>
    </citation>
    <scope>NUCLEOTIDE SEQUENCE</scope>
    <source>
        <strain evidence="3">NBRC 103393</strain>
    </source>
</reference>
<dbReference type="Proteomes" id="UP001165136">
    <property type="component" value="Unassembled WGS sequence"/>
</dbReference>
<feature type="region of interest" description="Disordered" evidence="1">
    <location>
        <begin position="26"/>
        <end position="48"/>
    </location>
</feature>
<feature type="signal peptide" evidence="2">
    <location>
        <begin position="1"/>
        <end position="20"/>
    </location>
</feature>
<evidence type="ECO:0000256" key="2">
    <source>
        <dbReference type="SAM" id="SignalP"/>
    </source>
</evidence>
<evidence type="ECO:0000256" key="1">
    <source>
        <dbReference type="SAM" id="MobiDB-lite"/>
    </source>
</evidence>
<dbReference type="Pfam" id="PF12079">
    <property type="entry name" value="DUF3558"/>
    <property type="match status" value="1"/>
</dbReference>
<dbReference type="InterPro" id="IPR024520">
    <property type="entry name" value="DUF3558"/>
</dbReference>